<evidence type="ECO:0000256" key="2">
    <source>
        <dbReference type="ARBA" id="ARBA00023004"/>
    </source>
</evidence>
<organism evidence="5 6">
    <name type="scientific">Candidatus Nitrospira kreftii</name>
    <dbReference type="NCBI Taxonomy" id="2652173"/>
    <lineage>
        <taxon>Bacteria</taxon>
        <taxon>Pseudomonadati</taxon>
        <taxon>Nitrospirota</taxon>
        <taxon>Nitrospiria</taxon>
        <taxon>Nitrospirales</taxon>
        <taxon>Nitrospiraceae</taxon>
        <taxon>Nitrospira</taxon>
    </lineage>
</organism>
<feature type="domain" description="4Fe-4S ferredoxin-type" evidence="4">
    <location>
        <begin position="258"/>
        <end position="290"/>
    </location>
</feature>
<dbReference type="KEGG" id="nkf:Nkreftii_000245"/>
<evidence type="ECO:0000259" key="4">
    <source>
        <dbReference type="PROSITE" id="PS51379"/>
    </source>
</evidence>
<protein>
    <submittedName>
        <fullName evidence="5">[NiFe] hydrogenase, subunit beta</fullName>
    </submittedName>
</protein>
<dbReference type="PROSITE" id="PS51379">
    <property type="entry name" value="4FE4S_FER_2"/>
    <property type="match status" value="2"/>
</dbReference>
<evidence type="ECO:0000256" key="3">
    <source>
        <dbReference type="ARBA" id="ARBA00023014"/>
    </source>
</evidence>
<dbReference type="AlphaFoldDB" id="A0A7S8FAW9"/>
<evidence type="ECO:0000256" key="1">
    <source>
        <dbReference type="ARBA" id="ARBA00022723"/>
    </source>
</evidence>
<accession>A0A7S8FAW9</accession>
<dbReference type="PANTHER" id="PTHR40447">
    <property type="entry name" value="ANAEROBIC SULFITE REDUCTASE SUBUNIT A"/>
    <property type="match status" value="1"/>
</dbReference>
<dbReference type="InterPro" id="IPR017900">
    <property type="entry name" value="4Fe4S_Fe_S_CS"/>
</dbReference>
<dbReference type="PANTHER" id="PTHR40447:SF1">
    <property type="entry name" value="ANAEROBIC SULFITE REDUCTASE SUBUNIT A"/>
    <property type="match status" value="1"/>
</dbReference>
<reference evidence="5 6" key="1">
    <citation type="journal article" date="2020" name="ISME J.">
        <title>Enrichment and physiological characterization of a novel comammox Nitrospira indicates ammonium inhibition of complete nitrification.</title>
        <authorList>
            <person name="Sakoula D."/>
            <person name="Koch H."/>
            <person name="Frank J."/>
            <person name="Jetten M.S.M."/>
            <person name="van Kessel M.A.H.J."/>
            <person name="Lucker S."/>
        </authorList>
    </citation>
    <scope>NUCLEOTIDE SEQUENCE [LARGE SCALE GENOMIC DNA]</scope>
    <source>
        <strain evidence="5">Comreactor17</strain>
    </source>
</reference>
<dbReference type="PROSITE" id="PS00198">
    <property type="entry name" value="4FE4S_FER_1"/>
    <property type="match status" value="1"/>
</dbReference>
<sequence>MNWVDVMPMAIEISGILPRAGLQRLLDALSAMGYRIVGPIVRDGSVVWETVRSVSDLPIGWRDQQEPGRYRLEQTGSQEIFGVVHGPQSLKPFVFAPREPLLQIKRSKDGFTTSPTLPQPEKVAVIGARACDLAGLVIQDRIFLNETYRDPYYATRREGIFVIAVNCTRALATCFCASMETGPRAQRGYDLALTEVDEQFMVEAGSEAGRDILSTILLPAASDELISAAASSIHACAQSQIRRLDHSRLPQALYEAHEHPRWDDVAGRCLACTNCTMVCPTCFCHTVEETPDLSHQDSAHARLWDSCFTQEHGYIHGKNIRPTIKDRYRMWLTHKLASWIDQFDTSGCVGCGRCITWCPVGIDLTEELQALLTPGVQPPIALQHKDGT</sequence>
<dbReference type="Proteomes" id="UP000593737">
    <property type="component" value="Chromosome"/>
</dbReference>
<dbReference type="Pfam" id="PF17179">
    <property type="entry name" value="Fer4_22"/>
    <property type="match status" value="1"/>
</dbReference>
<dbReference type="GO" id="GO:0051536">
    <property type="term" value="F:iron-sulfur cluster binding"/>
    <property type="evidence" value="ECO:0007669"/>
    <property type="project" value="UniProtKB-KW"/>
</dbReference>
<dbReference type="SUPFAM" id="SSF46548">
    <property type="entry name" value="alpha-helical ferredoxin"/>
    <property type="match status" value="1"/>
</dbReference>
<keyword evidence="1" id="KW-0479">Metal-binding</keyword>
<feature type="domain" description="4Fe-4S ferredoxin-type" evidence="4">
    <location>
        <begin position="339"/>
        <end position="367"/>
    </location>
</feature>
<dbReference type="EMBL" id="CP047423">
    <property type="protein sequence ID" value="QPD02471.1"/>
    <property type="molecule type" value="Genomic_DNA"/>
</dbReference>
<proteinExistence type="predicted"/>
<dbReference type="InterPro" id="IPR017896">
    <property type="entry name" value="4Fe4S_Fe-S-bd"/>
</dbReference>
<keyword evidence="2" id="KW-0408">Iron</keyword>
<evidence type="ECO:0000313" key="5">
    <source>
        <dbReference type="EMBL" id="QPD02471.1"/>
    </source>
</evidence>
<evidence type="ECO:0000313" key="6">
    <source>
        <dbReference type="Proteomes" id="UP000593737"/>
    </source>
</evidence>
<dbReference type="GO" id="GO:0046872">
    <property type="term" value="F:metal ion binding"/>
    <property type="evidence" value="ECO:0007669"/>
    <property type="project" value="UniProtKB-KW"/>
</dbReference>
<keyword evidence="3" id="KW-0411">Iron-sulfur</keyword>
<name>A0A7S8FAW9_9BACT</name>
<gene>
    <name evidence="5" type="ORF">Nkreftii_000245</name>
</gene>